<sequence length="101" mass="11142">MQNLGRSSSSEPAKESDKGKAIMVDEEASKTKVTISRPRKSPQKIKEQAKGEQAAAESKQKRTKVPAKRVLQKEATKEETKKAKLDLPHIKACASKPTDKK</sequence>
<comment type="caution">
    <text evidence="2">The sequence shown here is derived from an EMBL/GenBank/DDBJ whole genome shotgun (WGS) entry which is preliminary data.</text>
</comment>
<protein>
    <submittedName>
        <fullName evidence="2">Uncharacterized protein</fullName>
    </submittedName>
</protein>
<gene>
    <name evidence="2" type="ORF">PanWU01x14_349340</name>
</gene>
<feature type="compositionally biased region" description="Basic and acidic residues" evidence="1">
    <location>
        <begin position="71"/>
        <end position="89"/>
    </location>
</feature>
<proteinExistence type="predicted"/>
<evidence type="ECO:0000256" key="1">
    <source>
        <dbReference type="SAM" id="MobiDB-lite"/>
    </source>
</evidence>
<dbReference type="EMBL" id="JXTB01000699">
    <property type="protein sequence ID" value="PON33837.1"/>
    <property type="molecule type" value="Genomic_DNA"/>
</dbReference>
<dbReference type="Proteomes" id="UP000237105">
    <property type="component" value="Unassembled WGS sequence"/>
</dbReference>
<feature type="region of interest" description="Disordered" evidence="1">
    <location>
        <begin position="1"/>
        <end position="101"/>
    </location>
</feature>
<dbReference type="AlphaFoldDB" id="A0A2P5ABB6"/>
<feature type="compositionally biased region" description="Polar residues" evidence="1">
    <location>
        <begin position="1"/>
        <end position="11"/>
    </location>
</feature>
<evidence type="ECO:0000313" key="2">
    <source>
        <dbReference type="EMBL" id="PON33837.1"/>
    </source>
</evidence>
<organism evidence="2 3">
    <name type="scientific">Parasponia andersonii</name>
    <name type="common">Sponia andersonii</name>
    <dbReference type="NCBI Taxonomy" id="3476"/>
    <lineage>
        <taxon>Eukaryota</taxon>
        <taxon>Viridiplantae</taxon>
        <taxon>Streptophyta</taxon>
        <taxon>Embryophyta</taxon>
        <taxon>Tracheophyta</taxon>
        <taxon>Spermatophyta</taxon>
        <taxon>Magnoliopsida</taxon>
        <taxon>eudicotyledons</taxon>
        <taxon>Gunneridae</taxon>
        <taxon>Pentapetalae</taxon>
        <taxon>rosids</taxon>
        <taxon>fabids</taxon>
        <taxon>Rosales</taxon>
        <taxon>Cannabaceae</taxon>
        <taxon>Parasponia</taxon>
    </lineage>
</organism>
<keyword evidence="3" id="KW-1185">Reference proteome</keyword>
<reference evidence="3" key="1">
    <citation type="submission" date="2016-06" db="EMBL/GenBank/DDBJ databases">
        <title>Parallel loss of symbiosis genes in relatives of nitrogen-fixing non-legume Parasponia.</title>
        <authorList>
            <person name="Van Velzen R."/>
            <person name="Holmer R."/>
            <person name="Bu F."/>
            <person name="Rutten L."/>
            <person name="Van Zeijl A."/>
            <person name="Liu W."/>
            <person name="Santuari L."/>
            <person name="Cao Q."/>
            <person name="Sharma T."/>
            <person name="Shen D."/>
            <person name="Roswanjaya Y."/>
            <person name="Wardhani T."/>
            <person name="Kalhor M.S."/>
            <person name="Jansen J."/>
            <person name="Van den Hoogen J."/>
            <person name="Gungor B."/>
            <person name="Hartog M."/>
            <person name="Hontelez J."/>
            <person name="Verver J."/>
            <person name="Yang W.-C."/>
            <person name="Schijlen E."/>
            <person name="Repin R."/>
            <person name="Schilthuizen M."/>
            <person name="Schranz E."/>
            <person name="Heidstra R."/>
            <person name="Miyata K."/>
            <person name="Fedorova E."/>
            <person name="Kohlen W."/>
            <person name="Bisseling T."/>
            <person name="Smit S."/>
            <person name="Geurts R."/>
        </authorList>
    </citation>
    <scope>NUCLEOTIDE SEQUENCE [LARGE SCALE GENOMIC DNA]</scope>
    <source>
        <strain evidence="3">cv. WU1-14</strain>
    </source>
</reference>
<evidence type="ECO:0000313" key="3">
    <source>
        <dbReference type="Proteomes" id="UP000237105"/>
    </source>
</evidence>
<accession>A0A2P5ABB6</accession>
<name>A0A2P5ABB6_PARAD</name>